<dbReference type="Proteomes" id="UP000541444">
    <property type="component" value="Unassembled WGS sequence"/>
</dbReference>
<gene>
    <name evidence="3" type="ORF">GIB67_003913</name>
</gene>
<evidence type="ECO:0000259" key="2">
    <source>
        <dbReference type="Pfam" id="PF12776"/>
    </source>
</evidence>
<dbReference type="AlphaFoldDB" id="A0A7J7LJZ8"/>
<evidence type="ECO:0000313" key="3">
    <source>
        <dbReference type="EMBL" id="KAF6142957.1"/>
    </source>
</evidence>
<keyword evidence="4" id="KW-1185">Reference proteome</keyword>
<organism evidence="3 4">
    <name type="scientific">Kingdonia uniflora</name>
    <dbReference type="NCBI Taxonomy" id="39325"/>
    <lineage>
        <taxon>Eukaryota</taxon>
        <taxon>Viridiplantae</taxon>
        <taxon>Streptophyta</taxon>
        <taxon>Embryophyta</taxon>
        <taxon>Tracheophyta</taxon>
        <taxon>Spermatophyta</taxon>
        <taxon>Magnoliopsida</taxon>
        <taxon>Ranunculales</taxon>
        <taxon>Circaeasteraceae</taxon>
        <taxon>Kingdonia</taxon>
    </lineage>
</organism>
<protein>
    <recommendedName>
        <fullName evidence="2">Myb/SANT-like domain-containing protein</fullName>
    </recommendedName>
</protein>
<evidence type="ECO:0000313" key="4">
    <source>
        <dbReference type="Proteomes" id="UP000541444"/>
    </source>
</evidence>
<dbReference type="InterPro" id="IPR024752">
    <property type="entry name" value="Myb/SANT-like_dom"/>
</dbReference>
<reference evidence="3 4" key="1">
    <citation type="journal article" date="2020" name="IScience">
        <title>Genome Sequencing of the Endangered Kingdonia uniflora (Circaeasteraceae, Ranunculales) Reveals Potential Mechanisms of Evolutionary Specialization.</title>
        <authorList>
            <person name="Sun Y."/>
            <person name="Deng T."/>
            <person name="Zhang A."/>
            <person name="Moore M.J."/>
            <person name="Landis J.B."/>
            <person name="Lin N."/>
            <person name="Zhang H."/>
            <person name="Zhang X."/>
            <person name="Huang J."/>
            <person name="Zhang X."/>
            <person name="Sun H."/>
            <person name="Wang H."/>
        </authorList>
    </citation>
    <scope>NUCLEOTIDE SEQUENCE [LARGE SCALE GENOMIC DNA]</scope>
    <source>
        <strain evidence="3">TB1705</strain>
        <tissue evidence="3">Leaf</tissue>
    </source>
</reference>
<evidence type="ECO:0000256" key="1">
    <source>
        <dbReference type="SAM" id="MobiDB-lite"/>
    </source>
</evidence>
<dbReference type="OrthoDB" id="1922544at2759"/>
<dbReference type="Pfam" id="PF12776">
    <property type="entry name" value="Myb_DNA-bind_3"/>
    <property type="match status" value="1"/>
</dbReference>
<dbReference type="PANTHER" id="PTHR47584">
    <property type="match status" value="1"/>
</dbReference>
<dbReference type="InterPro" id="IPR045026">
    <property type="entry name" value="LIMYB"/>
</dbReference>
<feature type="domain" description="Myb/SANT-like" evidence="2">
    <location>
        <begin position="14"/>
        <end position="102"/>
    </location>
</feature>
<proteinExistence type="predicted"/>
<sequence length="304" mass="34842">MDNPLSRQDRSRTKWTESLDKVFVDLALEQVLQGNWSDNAFNKAGWKYIRDEFIKQTGLEFNRKQLKKHLDVLRNRYLNMKSQLEQKSFGREDSRYMMNGDDILEFYIEVDPVSDTIRSKDYPIYDQLCKIFAQTVSIGKYAQSSHYIDLDQQALASETPQSLSCQKPTNVLLGDSPSRSGMGANLDTLKKRKPLTPSSSRPYKRNHTEFDDSLAEAMLEMVTASKLRAEVMIQYSDKFSIKNCIQLLDEMPALDEDIYLAALDLFDNPNLREMFVSLKSSRRSTWLQGKCGIVAAVAPSAFIV</sequence>
<name>A0A7J7LJZ8_9MAGN</name>
<comment type="caution">
    <text evidence="3">The sequence shown here is derived from an EMBL/GenBank/DDBJ whole genome shotgun (WGS) entry which is preliminary data.</text>
</comment>
<feature type="region of interest" description="Disordered" evidence="1">
    <location>
        <begin position="168"/>
        <end position="206"/>
    </location>
</feature>
<dbReference type="EMBL" id="JACGCM010002226">
    <property type="protein sequence ID" value="KAF6142957.1"/>
    <property type="molecule type" value="Genomic_DNA"/>
</dbReference>
<dbReference type="PANTHER" id="PTHR47584:SF2">
    <property type="entry name" value="L10-INTERACTING MYB DOMAIN-CONTAINING PROTEIN-LIKE"/>
    <property type="match status" value="1"/>
</dbReference>
<accession>A0A7J7LJZ8</accession>